<gene>
    <name evidence="2" type="ORF">OZSIB_2977</name>
</gene>
<protein>
    <recommendedName>
        <fullName evidence="1">STAS domain-containing protein</fullName>
    </recommendedName>
</protein>
<dbReference type="Gene3D" id="3.30.750.24">
    <property type="entry name" value="STAS domain"/>
    <property type="match status" value="1"/>
</dbReference>
<comment type="caution">
    <text evidence="2">The sequence shown here is derived from an EMBL/GenBank/DDBJ whole genome shotgun (WGS) entry which is preliminary data.</text>
</comment>
<dbReference type="EMBL" id="QOQW01000005">
    <property type="protein sequence ID" value="RCK80664.1"/>
    <property type="molecule type" value="Genomic_DNA"/>
</dbReference>
<dbReference type="PROSITE" id="PS50801">
    <property type="entry name" value="STAS"/>
    <property type="match status" value="1"/>
</dbReference>
<feature type="domain" description="STAS" evidence="1">
    <location>
        <begin position="1"/>
        <end position="110"/>
    </location>
</feature>
<evidence type="ECO:0000313" key="2">
    <source>
        <dbReference type="EMBL" id="RCK80664.1"/>
    </source>
</evidence>
<sequence length="111" mass="12024">MEFDIHTTDGRRVIASRGDVLHDQAEAFARTIREQIEAGHKVIVLDFTKAGLIDSAGISSIVANIALIKEKGVKIILGGCNPTIRKVFQLIGFTQHFPVTATLAEALQLSV</sequence>
<accession>A0A367ZR90</accession>
<reference evidence="2 3" key="1">
    <citation type="submission" date="2018-05" db="EMBL/GenBank/DDBJ databases">
        <title>A metagenomic window into the 2 km-deep terrestrial subsurface aquifer revealed taxonomically and functionally diverse microbial community comprising novel uncultured bacterial lineages.</title>
        <authorList>
            <person name="Kadnikov V.V."/>
            <person name="Mardanov A.V."/>
            <person name="Beletsky A.V."/>
            <person name="Banks D."/>
            <person name="Pimenov N.V."/>
            <person name="Frank Y.A."/>
            <person name="Karnachuk O.V."/>
            <person name="Ravin N.V."/>
        </authorList>
    </citation>
    <scope>NUCLEOTIDE SEQUENCE [LARGE SCALE GENOMIC DNA]</scope>
    <source>
        <strain evidence="2">BY5</strain>
    </source>
</reference>
<dbReference type="AlphaFoldDB" id="A0A367ZR90"/>
<dbReference type="Pfam" id="PF01740">
    <property type="entry name" value="STAS"/>
    <property type="match status" value="1"/>
</dbReference>
<dbReference type="GO" id="GO:0043856">
    <property type="term" value="F:anti-sigma factor antagonist activity"/>
    <property type="evidence" value="ECO:0007669"/>
    <property type="project" value="TreeGrafter"/>
</dbReference>
<evidence type="ECO:0000259" key="1">
    <source>
        <dbReference type="PROSITE" id="PS50801"/>
    </source>
</evidence>
<evidence type="ECO:0000313" key="3">
    <source>
        <dbReference type="Proteomes" id="UP000252355"/>
    </source>
</evidence>
<dbReference type="Proteomes" id="UP000252355">
    <property type="component" value="Unassembled WGS sequence"/>
</dbReference>
<dbReference type="InterPro" id="IPR036513">
    <property type="entry name" value="STAS_dom_sf"/>
</dbReference>
<dbReference type="InterPro" id="IPR002645">
    <property type="entry name" value="STAS_dom"/>
</dbReference>
<organism evidence="2 3">
    <name type="scientific">Candidatus Ozemobacter sibiricus</name>
    <dbReference type="NCBI Taxonomy" id="2268124"/>
    <lineage>
        <taxon>Bacteria</taxon>
        <taxon>Candidatus Ozemobacteria</taxon>
        <taxon>Candidatus Ozemobacterales</taxon>
        <taxon>Candidatus Ozemobacteraceae</taxon>
        <taxon>Candidatus Ozemobacter</taxon>
    </lineage>
</organism>
<dbReference type="CDD" id="cd07043">
    <property type="entry name" value="STAS_anti-anti-sigma_factors"/>
    <property type="match status" value="1"/>
</dbReference>
<dbReference type="SUPFAM" id="SSF52091">
    <property type="entry name" value="SpoIIaa-like"/>
    <property type="match status" value="1"/>
</dbReference>
<dbReference type="PANTHER" id="PTHR33495">
    <property type="entry name" value="ANTI-SIGMA FACTOR ANTAGONIST TM_1081-RELATED-RELATED"/>
    <property type="match status" value="1"/>
</dbReference>
<name>A0A367ZR90_9BACT</name>
<proteinExistence type="predicted"/>